<organism evidence="4 5">
    <name type="scientific">Paraburkholderia antibiotica</name>
    <dbReference type="NCBI Taxonomy" id="2728839"/>
    <lineage>
        <taxon>Bacteria</taxon>
        <taxon>Pseudomonadati</taxon>
        <taxon>Pseudomonadota</taxon>
        <taxon>Betaproteobacteria</taxon>
        <taxon>Burkholderiales</taxon>
        <taxon>Burkholderiaceae</taxon>
        <taxon>Paraburkholderia</taxon>
    </lineage>
</organism>
<dbReference type="GO" id="GO:0016787">
    <property type="term" value="F:hydrolase activity"/>
    <property type="evidence" value="ECO:0007669"/>
    <property type="project" value="UniProtKB-KW"/>
</dbReference>
<feature type="compositionally biased region" description="Basic and acidic residues" evidence="2">
    <location>
        <begin position="315"/>
        <end position="325"/>
    </location>
</feature>
<dbReference type="AlphaFoldDB" id="A0A7Y0A089"/>
<evidence type="ECO:0000313" key="4">
    <source>
        <dbReference type="EMBL" id="NML34110.1"/>
    </source>
</evidence>
<dbReference type="EMBL" id="JABBFZ010000018">
    <property type="protein sequence ID" value="NML34110.1"/>
    <property type="molecule type" value="Genomic_DNA"/>
</dbReference>
<gene>
    <name evidence="4" type="ORF">HHL14_25180</name>
</gene>
<sequence length="335" mass="37137">MIRETLSVDAGDVRLAAYVSGPRDATPIVLVHGYPDSAAVWEPLRAQLDTRYRVITYDVRGAGASGAPATRGAYRLERLAADLAAVADATCGARPFHLVGHDWGSIQSWEAVTDPAFNGRILSYTSISGPCLDHASLGVRGDAAAAAPDQDRQTPRATRAERPAERPAKRPFGSGVRQALKSWYIVFFHLPWLPELVWRAGGARMWPLWLRVTERVRPEHDPAQKRNALNGLNLYRANFIDKLLRPRARHAHVPVQFIVPLRDRYVGPALSLGLEGWLGAYERIEIDAGHWVVLRDPERIATNIARFVDAHRDAAANDDHDDAQRTRGKRPNNVG</sequence>
<name>A0A7Y0A089_9BURK</name>
<keyword evidence="1 4" id="KW-0378">Hydrolase</keyword>
<comment type="caution">
    <text evidence="4">The sequence shown here is derived from an EMBL/GenBank/DDBJ whole genome shotgun (WGS) entry which is preliminary data.</text>
</comment>
<dbReference type="SUPFAM" id="SSF53474">
    <property type="entry name" value="alpha/beta-Hydrolases"/>
    <property type="match status" value="1"/>
</dbReference>
<feature type="region of interest" description="Disordered" evidence="2">
    <location>
        <begin position="143"/>
        <end position="172"/>
    </location>
</feature>
<protein>
    <submittedName>
        <fullName evidence="4">Alpha/beta fold hydrolase</fullName>
    </submittedName>
</protein>
<proteinExistence type="predicted"/>
<dbReference type="Pfam" id="PF00561">
    <property type="entry name" value="Abhydrolase_1"/>
    <property type="match status" value="1"/>
</dbReference>
<dbReference type="Gene3D" id="3.40.50.1820">
    <property type="entry name" value="alpha/beta hydrolase"/>
    <property type="match status" value="1"/>
</dbReference>
<feature type="compositionally biased region" description="Basic residues" evidence="2">
    <location>
        <begin position="326"/>
        <end position="335"/>
    </location>
</feature>
<dbReference type="PRINTS" id="PR00412">
    <property type="entry name" value="EPOXHYDRLASE"/>
</dbReference>
<dbReference type="InterPro" id="IPR000639">
    <property type="entry name" value="Epox_hydrolase-like"/>
</dbReference>
<dbReference type="PANTHER" id="PTHR43329">
    <property type="entry name" value="EPOXIDE HYDROLASE"/>
    <property type="match status" value="1"/>
</dbReference>
<accession>A0A7Y0A089</accession>
<dbReference type="InterPro" id="IPR000073">
    <property type="entry name" value="AB_hydrolase_1"/>
</dbReference>
<evidence type="ECO:0000256" key="2">
    <source>
        <dbReference type="SAM" id="MobiDB-lite"/>
    </source>
</evidence>
<feature type="region of interest" description="Disordered" evidence="2">
    <location>
        <begin position="315"/>
        <end position="335"/>
    </location>
</feature>
<dbReference type="InterPro" id="IPR029058">
    <property type="entry name" value="AB_hydrolase_fold"/>
</dbReference>
<reference evidence="4 5" key="1">
    <citation type="submission" date="2020-04" db="EMBL/GenBank/DDBJ databases">
        <title>Paraburkholderia sp. G-4-1-8 isolated from soil.</title>
        <authorList>
            <person name="Dahal R.H."/>
        </authorList>
    </citation>
    <scope>NUCLEOTIDE SEQUENCE [LARGE SCALE GENOMIC DNA]</scope>
    <source>
        <strain evidence="4 5">G-4-1-8</strain>
    </source>
</reference>
<feature type="domain" description="AB hydrolase-1" evidence="3">
    <location>
        <begin position="27"/>
        <end position="295"/>
    </location>
</feature>
<keyword evidence="5" id="KW-1185">Reference proteome</keyword>
<feature type="compositionally biased region" description="Basic and acidic residues" evidence="2">
    <location>
        <begin position="149"/>
        <end position="168"/>
    </location>
</feature>
<evidence type="ECO:0000256" key="1">
    <source>
        <dbReference type="ARBA" id="ARBA00022801"/>
    </source>
</evidence>
<dbReference type="RefSeq" id="WP_169500297.1">
    <property type="nucleotide sequence ID" value="NZ_JABBFZ010000018.1"/>
</dbReference>
<evidence type="ECO:0000313" key="5">
    <source>
        <dbReference type="Proteomes" id="UP000583127"/>
    </source>
</evidence>
<dbReference type="Proteomes" id="UP000583127">
    <property type="component" value="Unassembled WGS sequence"/>
</dbReference>
<evidence type="ECO:0000259" key="3">
    <source>
        <dbReference type="Pfam" id="PF00561"/>
    </source>
</evidence>